<evidence type="ECO:0000313" key="3">
    <source>
        <dbReference type="Proteomes" id="UP001515480"/>
    </source>
</evidence>
<organism evidence="2 3">
    <name type="scientific">Prymnesium parvum</name>
    <name type="common">Toxic golden alga</name>
    <dbReference type="NCBI Taxonomy" id="97485"/>
    <lineage>
        <taxon>Eukaryota</taxon>
        <taxon>Haptista</taxon>
        <taxon>Haptophyta</taxon>
        <taxon>Prymnesiophyceae</taxon>
        <taxon>Prymnesiales</taxon>
        <taxon>Prymnesiaceae</taxon>
        <taxon>Prymnesium</taxon>
    </lineage>
</organism>
<feature type="compositionally biased region" description="Basic and acidic residues" evidence="1">
    <location>
        <begin position="69"/>
        <end position="86"/>
    </location>
</feature>
<feature type="compositionally biased region" description="Polar residues" evidence="1">
    <location>
        <begin position="441"/>
        <end position="454"/>
    </location>
</feature>
<gene>
    <name evidence="2" type="ORF">AB1Y20_012887</name>
</gene>
<feature type="region of interest" description="Disordered" evidence="1">
    <location>
        <begin position="1"/>
        <end position="45"/>
    </location>
</feature>
<sequence>MAADYTPSAMTPALSTPPVCSAPSVASRDSFASRESLSQPHLSVRRTISEPASWAESLAQYSHEKKCRPRPDEEYQKPHRVTNFDKKREETRYHPILQTFTQPEREASARSFEATAQIASLNKARDRQLATESAFNILTMEDKRHPRQPKQPVASAVPKPFNPHAERPTFRHPLDSCYTFNIISNLSLNEHHYAPPAARPRGDAGNAEPKPRLQHKAALPRDFNILSNKYREEHEDKMLLEREVQRRTAARKYWETHDYDPLTGRYLDAHKEQAYVKTIEDELTKQPMKQYNRLPPSLQKGEGHVYDITTHVIKNKDLYDRKQAAEQAWFDSYSSSWIRDEEARHRSAQRQQLDDQRSINRAAHERYMESYQYGYNIVDQRDYRNPETYMPPPLTKPKRTLWETVGTNRPPNPPPLPAPPPMPAPLLSTIPSGVRTGGFNRASTSCETRTPSSC</sequence>
<dbReference type="Proteomes" id="UP001515480">
    <property type="component" value="Unassembled WGS sequence"/>
</dbReference>
<feature type="region of interest" description="Disordered" evidence="1">
    <location>
        <begin position="404"/>
        <end position="454"/>
    </location>
</feature>
<proteinExistence type="predicted"/>
<keyword evidence="3" id="KW-1185">Reference proteome</keyword>
<feature type="compositionally biased region" description="Pro residues" evidence="1">
    <location>
        <begin position="410"/>
        <end position="424"/>
    </location>
</feature>
<comment type="caution">
    <text evidence="2">The sequence shown here is derived from an EMBL/GenBank/DDBJ whole genome shotgun (WGS) entry which is preliminary data.</text>
</comment>
<reference evidence="2 3" key="1">
    <citation type="journal article" date="2024" name="Science">
        <title>Giant polyketide synthase enzymes in the biosynthesis of giant marine polyether toxins.</title>
        <authorList>
            <person name="Fallon T.R."/>
            <person name="Shende V.V."/>
            <person name="Wierzbicki I.H."/>
            <person name="Pendleton A.L."/>
            <person name="Watervoot N.F."/>
            <person name="Auber R.P."/>
            <person name="Gonzalez D.J."/>
            <person name="Wisecaver J.H."/>
            <person name="Moore B.S."/>
        </authorList>
    </citation>
    <scope>NUCLEOTIDE SEQUENCE [LARGE SCALE GENOMIC DNA]</scope>
    <source>
        <strain evidence="2 3">12B1</strain>
    </source>
</reference>
<dbReference type="AlphaFoldDB" id="A0AB34IML6"/>
<evidence type="ECO:0000256" key="1">
    <source>
        <dbReference type="SAM" id="MobiDB-lite"/>
    </source>
</evidence>
<evidence type="ECO:0008006" key="4">
    <source>
        <dbReference type="Google" id="ProtNLM"/>
    </source>
</evidence>
<feature type="region of interest" description="Disordered" evidence="1">
    <location>
        <begin position="193"/>
        <end position="213"/>
    </location>
</feature>
<evidence type="ECO:0000313" key="2">
    <source>
        <dbReference type="EMBL" id="KAL1500218.1"/>
    </source>
</evidence>
<accession>A0AB34IML6</accession>
<protein>
    <recommendedName>
        <fullName evidence="4">Nuclear protein MDM1</fullName>
    </recommendedName>
</protein>
<dbReference type="EMBL" id="JBGBPQ010000023">
    <property type="protein sequence ID" value="KAL1500218.1"/>
    <property type="molecule type" value="Genomic_DNA"/>
</dbReference>
<feature type="region of interest" description="Disordered" evidence="1">
    <location>
        <begin position="59"/>
        <end position="86"/>
    </location>
</feature>
<name>A0AB34IML6_PRYPA</name>